<dbReference type="AlphaFoldDB" id="A0A095ZLD9"/>
<feature type="transmembrane region" description="Helical" evidence="1">
    <location>
        <begin position="28"/>
        <end position="44"/>
    </location>
</feature>
<gene>
    <name evidence="2" type="ORF">HMPREF2137_04505</name>
</gene>
<name>A0A095ZLD9_9BACT</name>
<dbReference type="InterPro" id="IPR034122">
    <property type="entry name" value="Retropepsin-like_bacterial"/>
</dbReference>
<keyword evidence="1" id="KW-0472">Membrane</keyword>
<dbReference type="Gene3D" id="2.40.70.10">
    <property type="entry name" value="Acid Proteases"/>
    <property type="match status" value="1"/>
</dbReference>
<evidence type="ECO:0000313" key="3">
    <source>
        <dbReference type="Proteomes" id="UP000029556"/>
    </source>
</evidence>
<dbReference type="InterPro" id="IPR021109">
    <property type="entry name" value="Peptidase_aspartic_dom_sf"/>
</dbReference>
<sequence>MLSKFVFSKSSSLYYYQSNYFIDMKSRFLFICSMFVIFTLHLYAQNSLLLKGDFLYTNVTISHNGNSRSVSALIDTGSSVCLIDSTYAVDSCHIVVTGSNATIGNTAGKRIKSFDFNLDSVSIAGISYPKVRCFVVDLAGKFLHLAPKFILGGDFLKKEIWCFDLNNRMMKRSDVPKKGSSIRIKWKNHDNYRDVGLNSIYFKGKIEGKKTRIFFDTGSRRNKLPKTFGIKATREIEGEKADIANKLKMIKGGLCEGVSMELSQNRYLLDFTLTNVQEPRVNASFLFGKSFILDYSHKTLHILR</sequence>
<dbReference type="Pfam" id="PF13650">
    <property type="entry name" value="Asp_protease_2"/>
    <property type="match status" value="1"/>
</dbReference>
<dbReference type="OrthoDB" id="1034934at2"/>
<dbReference type="SUPFAM" id="SSF50630">
    <property type="entry name" value="Acid proteases"/>
    <property type="match status" value="1"/>
</dbReference>
<keyword evidence="1" id="KW-1133">Transmembrane helix</keyword>
<dbReference type="Proteomes" id="UP000029556">
    <property type="component" value="Unassembled WGS sequence"/>
</dbReference>
<evidence type="ECO:0008006" key="4">
    <source>
        <dbReference type="Google" id="ProtNLM"/>
    </source>
</evidence>
<dbReference type="CDD" id="cd05483">
    <property type="entry name" value="retropepsin_like_bacteria"/>
    <property type="match status" value="1"/>
</dbReference>
<accession>A0A095ZLD9</accession>
<dbReference type="PROSITE" id="PS00141">
    <property type="entry name" value="ASP_PROTEASE"/>
    <property type="match status" value="1"/>
</dbReference>
<proteinExistence type="predicted"/>
<dbReference type="EMBL" id="JRNN01000040">
    <property type="protein sequence ID" value="KGF35513.1"/>
    <property type="molecule type" value="Genomic_DNA"/>
</dbReference>
<reference evidence="2 3" key="1">
    <citation type="submission" date="2014-07" db="EMBL/GenBank/DDBJ databases">
        <authorList>
            <person name="McCorrison J."/>
            <person name="Sanka R."/>
            <person name="Torralba M."/>
            <person name="Gillis M."/>
            <person name="Haft D.H."/>
            <person name="Methe B."/>
            <person name="Sutton G."/>
            <person name="Nelson K.E."/>
        </authorList>
    </citation>
    <scope>NUCLEOTIDE SEQUENCE [LARGE SCALE GENOMIC DNA]</scope>
    <source>
        <strain evidence="2 3">DNF00853</strain>
    </source>
</reference>
<dbReference type="GO" id="GO:0004190">
    <property type="term" value="F:aspartic-type endopeptidase activity"/>
    <property type="evidence" value="ECO:0007669"/>
    <property type="project" value="InterPro"/>
</dbReference>
<organism evidence="2 3">
    <name type="scientific">Hoylesella buccalis DNF00853</name>
    <dbReference type="NCBI Taxonomy" id="1401074"/>
    <lineage>
        <taxon>Bacteria</taxon>
        <taxon>Pseudomonadati</taxon>
        <taxon>Bacteroidota</taxon>
        <taxon>Bacteroidia</taxon>
        <taxon>Bacteroidales</taxon>
        <taxon>Prevotellaceae</taxon>
        <taxon>Hoylesella</taxon>
    </lineage>
</organism>
<evidence type="ECO:0000256" key="1">
    <source>
        <dbReference type="SAM" id="Phobius"/>
    </source>
</evidence>
<keyword evidence="1" id="KW-0812">Transmembrane</keyword>
<comment type="caution">
    <text evidence="2">The sequence shown here is derived from an EMBL/GenBank/DDBJ whole genome shotgun (WGS) entry which is preliminary data.</text>
</comment>
<protein>
    <recommendedName>
        <fullName evidence="4">Peptidase A2 domain-containing protein</fullName>
    </recommendedName>
</protein>
<dbReference type="GO" id="GO:0006508">
    <property type="term" value="P:proteolysis"/>
    <property type="evidence" value="ECO:0007669"/>
    <property type="project" value="InterPro"/>
</dbReference>
<dbReference type="InterPro" id="IPR001969">
    <property type="entry name" value="Aspartic_peptidase_AS"/>
</dbReference>
<evidence type="ECO:0000313" key="2">
    <source>
        <dbReference type="EMBL" id="KGF35513.1"/>
    </source>
</evidence>